<accession>A0AAJ0CB78</accession>
<feature type="signal peptide" evidence="1">
    <location>
        <begin position="1"/>
        <end position="17"/>
    </location>
</feature>
<reference evidence="2" key="1">
    <citation type="submission" date="2023-06" db="EMBL/GenBank/DDBJ databases">
        <title>Genome-scale phylogeny and comparative genomics of the fungal order Sordariales.</title>
        <authorList>
            <consortium name="Lawrence Berkeley National Laboratory"/>
            <person name="Hensen N."/>
            <person name="Bonometti L."/>
            <person name="Westerberg I."/>
            <person name="Brannstrom I.O."/>
            <person name="Guillou S."/>
            <person name="Cros-Aarteil S."/>
            <person name="Calhoun S."/>
            <person name="Haridas S."/>
            <person name="Kuo A."/>
            <person name="Mondo S."/>
            <person name="Pangilinan J."/>
            <person name="Riley R."/>
            <person name="Labutti K."/>
            <person name="Andreopoulos B."/>
            <person name="Lipzen A."/>
            <person name="Chen C."/>
            <person name="Yanf M."/>
            <person name="Daum C."/>
            <person name="Ng V."/>
            <person name="Clum A."/>
            <person name="Steindorff A."/>
            <person name="Ohm R."/>
            <person name="Martin F."/>
            <person name="Silar P."/>
            <person name="Natvig D."/>
            <person name="Lalanne C."/>
            <person name="Gautier V."/>
            <person name="Ament-Velasquez S.L."/>
            <person name="Kruys A."/>
            <person name="Hutchinson M.I."/>
            <person name="Powell A.J."/>
            <person name="Barry K."/>
            <person name="Miller A.N."/>
            <person name="Grigoriev I.V."/>
            <person name="Debuchy R."/>
            <person name="Gladieux P."/>
            <person name="Thoren M.H."/>
            <person name="Johannesson H."/>
        </authorList>
    </citation>
    <scope>NUCLEOTIDE SEQUENCE</scope>
    <source>
        <strain evidence="2">8032-3</strain>
    </source>
</reference>
<dbReference type="RefSeq" id="XP_060287294.1">
    <property type="nucleotide sequence ID" value="XM_060422835.1"/>
</dbReference>
<keyword evidence="1" id="KW-0732">Signal</keyword>
<dbReference type="GO" id="GO:0005199">
    <property type="term" value="F:structural constituent of cell wall"/>
    <property type="evidence" value="ECO:0007669"/>
    <property type="project" value="InterPro"/>
</dbReference>
<dbReference type="EMBL" id="MU838999">
    <property type="protein sequence ID" value="KAK1771081.1"/>
    <property type="molecule type" value="Genomic_DNA"/>
</dbReference>
<evidence type="ECO:0000256" key="1">
    <source>
        <dbReference type="SAM" id="SignalP"/>
    </source>
</evidence>
<protein>
    <recommendedName>
        <fullName evidence="4">Clock-controlled protein 6</fullName>
    </recommendedName>
</protein>
<dbReference type="GO" id="GO:0031505">
    <property type="term" value="P:fungal-type cell wall organization"/>
    <property type="evidence" value="ECO:0007669"/>
    <property type="project" value="InterPro"/>
</dbReference>
<dbReference type="GO" id="GO:0009277">
    <property type="term" value="C:fungal-type cell wall"/>
    <property type="evidence" value="ECO:0007669"/>
    <property type="project" value="TreeGrafter"/>
</dbReference>
<sequence>MKFSAAAVLAAVAGAQAYSNVTYTTEVVTAVTTYCPGPTEIVHGDKTYTITEATTYTITDCPCTVTKPVYYTSSVICNTCTSYPNNTATYVPVGPTGTGSYTPTSPPTSVPTAGAGKAAALTGAGLAGIVGLAAFIL</sequence>
<gene>
    <name evidence="2" type="ORF">QBC33DRAFT_230028</name>
</gene>
<dbReference type="AlphaFoldDB" id="A0AAJ0CB78"/>
<name>A0AAJ0CB78_9PEZI</name>
<evidence type="ECO:0000313" key="3">
    <source>
        <dbReference type="Proteomes" id="UP001244011"/>
    </source>
</evidence>
<evidence type="ECO:0008006" key="4">
    <source>
        <dbReference type="Google" id="ProtNLM"/>
    </source>
</evidence>
<evidence type="ECO:0000313" key="2">
    <source>
        <dbReference type="EMBL" id="KAK1771081.1"/>
    </source>
</evidence>
<feature type="chain" id="PRO_5042550051" description="Clock-controlled protein 6" evidence="1">
    <location>
        <begin position="18"/>
        <end position="137"/>
    </location>
</feature>
<organism evidence="2 3">
    <name type="scientific">Phialemonium atrogriseum</name>
    <dbReference type="NCBI Taxonomy" id="1093897"/>
    <lineage>
        <taxon>Eukaryota</taxon>
        <taxon>Fungi</taxon>
        <taxon>Dikarya</taxon>
        <taxon>Ascomycota</taxon>
        <taxon>Pezizomycotina</taxon>
        <taxon>Sordariomycetes</taxon>
        <taxon>Sordariomycetidae</taxon>
        <taxon>Cephalothecales</taxon>
        <taxon>Cephalothecaceae</taxon>
        <taxon>Phialemonium</taxon>
    </lineage>
</organism>
<dbReference type="PANTHER" id="PTHR35523">
    <property type="entry name" value="CELL WALL PROTEIN SED1"/>
    <property type="match status" value="1"/>
</dbReference>
<comment type="caution">
    <text evidence="2">The sequence shown here is derived from an EMBL/GenBank/DDBJ whole genome shotgun (WGS) entry which is preliminary data.</text>
</comment>
<dbReference type="InterPro" id="IPR038843">
    <property type="entry name" value="Sed1/Spi1"/>
</dbReference>
<keyword evidence="3" id="KW-1185">Reference proteome</keyword>
<dbReference type="Proteomes" id="UP001244011">
    <property type="component" value="Unassembled WGS sequence"/>
</dbReference>
<dbReference type="PANTHER" id="PTHR35523:SF1">
    <property type="entry name" value="CELL WALL PROTEIN SED1"/>
    <property type="match status" value="1"/>
</dbReference>
<dbReference type="GeneID" id="85306022"/>
<proteinExistence type="predicted"/>